<protein>
    <submittedName>
        <fullName evidence="1">Uncharacterized protein</fullName>
    </submittedName>
</protein>
<dbReference type="RefSeq" id="WP_230067592.1">
    <property type="nucleotide sequence ID" value="NZ_BAABLL010000004.1"/>
</dbReference>
<comment type="caution">
    <text evidence="1">The sequence shown here is derived from an EMBL/GenBank/DDBJ whole genome shotgun (WGS) entry which is preliminary data.</text>
</comment>
<reference evidence="2" key="1">
    <citation type="journal article" date="2019" name="Int. J. Syst. Evol. Microbiol.">
        <title>The Global Catalogue of Microorganisms (GCM) 10K type strain sequencing project: providing services to taxonomists for standard genome sequencing and annotation.</title>
        <authorList>
            <consortium name="The Broad Institute Genomics Platform"/>
            <consortium name="The Broad Institute Genome Sequencing Center for Infectious Disease"/>
            <person name="Wu L."/>
            <person name="Ma J."/>
        </authorList>
    </citation>
    <scope>NUCLEOTIDE SEQUENCE [LARGE SCALE GENOMIC DNA]</scope>
    <source>
        <strain evidence="2">CGMCC 1.10698</strain>
    </source>
</reference>
<sequence>MGPLTTSDPGEWLKPRLDIAWHDMHAVVPRGFPAYARIFHPAQRDRPADTGTWHAHSRTGVVPIHSEQITWAALAQTFGTTMHPLAQFHRIFGQHEAGREVLDAQGWRYSGPETGNLAPQILAASAVHLCEHTATPDQGVTGIWEGWGGLTSSAGYAEVTFSNDDPLVKGVCTSGGSGPGSGLLSAEVVNGETLDLPGRAYYLFNASPKLYIDPAWVNHVPWHHSPAWPQSPNLLWPADKNWVVVTEIDFDSTVVAGSEALILALVQDPAIEALPLFEGADLTWDADVPNRPPR</sequence>
<organism evidence="1 2">
    <name type="scientific">Arthrobacter cryoconiti</name>
    <dbReference type="NCBI Taxonomy" id="748907"/>
    <lineage>
        <taxon>Bacteria</taxon>
        <taxon>Bacillati</taxon>
        <taxon>Actinomycetota</taxon>
        <taxon>Actinomycetes</taxon>
        <taxon>Micrococcales</taxon>
        <taxon>Micrococcaceae</taxon>
        <taxon>Arthrobacter</taxon>
    </lineage>
</organism>
<accession>A0ABV8QZH7</accession>
<evidence type="ECO:0000313" key="2">
    <source>
        <dbReference type="Proteomes" id="UP001595773"/>
    </source>
</evidence>
<keyword evidence="2" id="KW-1185">Reference proteome</keyword>
<dbReference type="Proteomes" id="UP001595773">
    <property type="component" value="Unassembled WGS sequence"/>
</dbReference>
<gene>
    <name evidence="1" type="ORF">ACFOW9_08405</name>
</gene>
<name>A0ABV8QZH7_9MICC</name>
<dbReference type="EMBL" id="JBHSCQ010000010">
    <property type="protein sequence ID" value="MFC4265621.1"/>
    <property type="molecule type" value="Genomic_DNA"/>
</dbReference>
<evidence type="ECO:0000313" key="1">
    <source>
        <dbReference type="EMBL" id="MFC4265621.1"/>
    </source>
</evidence>
<proteinExistence type="predicted"/>